<reference evidence="2" key="1">
    <citation type="submission" date="2021-01" db="EMBL/GenBank/DDBJ databases">
        <title>Description of Breznakiella homolactica.</title>
        <authorList>
            <person name="Song Y."/>
            <person name="Brune A."/>
        </authorList>
    </citation>
    <scope>NUCLEOTIDE SEQUENCE</scope>
    <source>
        <strain evidence="2">RmG30</strain>
    </source>
</reference>
<sequence length="235" mass="26003">MSKRKFFIFIIVTSLFSAACLWAGDAASFVDLGFSPDGKVYMFAQYGIESKTLRPWADLYVVDVPKNNFVSGGRISYVHSTPVVSGQDGSGALYRLIARNASLAERYGVDFLFQGQPLYVALNTGSRDGNSGETIEFRDFESGSSYKATLIPYVEGLGPNLKSSFYINVERTASNGTKSSYIVGTPQLKRPMISSYHIHKAMIAPRDGSLIFVVEMRKISDDGHDIRYMVEALRL</sequence>
<dbReference type="RefSeq" id="WP_215626862.1">
    <property type="nucleotide sequence ID" value="NZ_CP067089.2"/>
</dbReference>
<feature type="signal peptide" evidence="1">
    <location>
        <begin position="1"/>
        <end position="23"/>
    </location>
</feature>
<dbReference type="AlphaFoldDB" id="A0A7T8B9E9"/>
<keyword evidence="3" id="KW-1185">Reference proteome</keyword>
<dbReference type="Proteomes" id="UP000595917">
    <property type="component" value="Chromosome"/>
</dbReference>
<evidence type="ECO:0000313" key="2">
    <source>
        <dbReference type="EMBL" id="QQO09559.1"/>
    </source>
</evidence>
<dbReference type="PROSITE" id="PS51257">
    <property type="entry name" value="PROKAR_LIPOPROTEIN"/>
    <property type="match status" value="1"/>
</dbReference>
<dbReference type="InterPro" id="IPR018725">
    <property type="entry name" value="DUF2259_secreted"/>
</dbReference>
<proteinExistence type="predicted"/>
<dbReference type="KEGG" id="bhc:JFL75_01155"/>
<dbReference type="EMBL" id="CP067089">
    <property type="protein sequence ID" value="QQO09559.1"/>
    <property type="molecule type" value="Genomic_DNA"/>
</dbReference>
<evidence type="ECO:0000313" key="3">
    <source>
        <dbReference type="Proteomes" id="UP000595917"/>
    </source>
</evidence>
<dbReference type="Pfam" id="PF10016">
    <property type="entry name" value="DUF2259"/>
    <property type="match status" value="1"/>
</dbReference>
<organism evidence="2 3">
    <name type="scientific">Breznakiella homolactica</name>
    <dbReference type="NCBI Taxonomy" id="2798577"/>
    <lineage>
        <taxon>Bacteria</taxon>
        <taxon>Pseudomonadati</taxon>
        <taxon>Spirochaetota</taxon>
        <taxon>Spirochaetia</taxon>
        <taxon>Spirochaetales</taxon>
        <taxon>Breznakiellaceae</taxon>
        <taxon>Breznakiella</taxon>
    </lineage>
</organism>
<evidence type="ECO:0000256" key="1">
    <source>
        <dbReference type="SAM" id="SignalP"/>
    </source>
</evidence>
<gene>
    <name evidence="2" type="ORF">JFL75_01155</name>
</gene>
<keyword evidence="1" id="KW-0732">Signal</keyword>
<protein>
    <submittedName>
        <fullName evidence="2">DUF2259 domain-containing protein</fullName>
    </submittedName>
</protein>
<name>A0A7T8B9E9_9SPIR</name>
<feature type="chain" id="PRO_5030942335" evidence="1">
    <location>
        <begin position="24"/>
        <end position="235"/>
    </location>
</feature>
<accession>A0A7T8B9E9</accession>